<dbReference type="EMBL" id="BLLF01000008">
    <property type="protein sequence ID" value="GFH05778.1"/>
    <property type="molecule type" value="Genomic_DNA"/>
</dbReference>
<name>A0A699YD48_HAELA</name>
<feature type="region of interest" description="Disordered" evidence="1">
    <location>
        <begin position="159"/>
        <end position="182"/>
    </location>
</feature>
<feature type="compositionally biased region" description="Acidic residues" evidence="1">
    <location>
        <begin position="282"/>
        <end position="301"/>
    </location>
</feature>
<feature type="region of interest" description="Disordered" evidence="1">
    <location>
        <begin position="482"/>
        <end position="564"/>
    </location>
</feature>
<keyword evidence="3" id="KW-1185">Reference proteome</keyword>
<feature type="region of interest" description="Disordered" evidence="1">
    <location>
        <begin position="630"/>
        <end position="657"/>
    </location>
</feature>
<feature type="compositionally biased region" description="Low complexity" evidence="1">
    <location>
        <begin position="543"/>
        <end position="560"/>
    </location>
</feature>
<feature type="compositionally biased region" description="Low complexity" evidence="1">
    <location>
        <begin position="114"/>
        <end position="143"/>
    </location>
</feature>
<evidence type="ECO:0000256" key="1">
    <source>
        <dbReference type="SAM" id="MobiDB-lite"/>
    </source>
</evidence>
<feature type="region of interest" description="Disordered" evidence="1">
    <location>
        <begin position="367"/>
        <end position="437"/>
    </location>
</feature>
<comment type="caution">
    <text evidence="2">The sequence shown here is derived from an EMBL/GenBank/DDBJ whole genome shotgun (WGS) entry which is preliminary data.</text>
</comment>
<evidence type="ECO:0000313" key="2">
    <source>
        <dbReference type="EMBL" id="GFH05778.1"/>
    </source>
</evidence>
<protein>
    <submittedName>
        <fullName evidence="2">Uncharacterized protein</fullName>
    </submittedName>
</protein>
<dbReference type="AlphaFoldDB" id="A0A699YD48"/>
<sequence length="657" mass="66419">MHSCPHPGGTPLALTTATRSCCQEDLNPGSVRCPANALGCPALPPSTWLQSCPAADTKKAAGRSGGNGGSSLPGPGPATQLALHREEAEEQSVPRPGGLGCREVPFPCEEADESSSPYSSSDSGSLSNPTSPQSSRAPSASAISNTARAATVGYTAGRVADPDWCDAGEDRASDSGSDLTADLQLPFPTYEYGGQQRTQRRASSSCDSASNYQLCYVNVAAASHLFENGNGTGSALYDYPDFRANAAAHDGSGSEAATTTDSYTYGSAYPTAGLGRERYDSGAEDADDCDEDPEDGEEEDAGQGSNIGLVHRSGDSGSGSPWHGSALQRLASTPAPLNYLDTSSLPQAHSPGSGALLTRLRSLPEPLLPSSSSVSSLDLAPDPAAQPRSRGPRRMGVASSHPLPVSELHGSRGYEDGPGRGQGPASRQGLAGSGLSASRQEEYRLPFQQLGGSYIDAAPQLPPSSSSFSAASRGLGQPGGLYWQHGGSSAQGMGQGLAAGGGAAGHGWWGGQPPLAPSGSGGMGGRAAATPMFGKHTNGRGGSNSRSNSPGQPDSPSSPSALHQGLREVPSVELFSGRYPSKTTRTLMADPGFVQQLLAGLPGVDPAHPAVAAVLAGLAGRSVLVGPLGPLPPPARPVMGGDGLGEESMAGMASGEG</sequence>
<feature type="region of interest" description="Disordered" evidence="1">
    <location>
        <begin position="57"/>
        <end position="143"/>
    </location>
</feature>
<feature type="compositionally biased region" description="Gly residues" evidence="1">
    <location>
        <begin position="493"/>
        <end position="510"/>
    </location>
</feature>
<accession>A0A699YD48</accession>
<feature type="compositionally biased region" description="Polar residues" evidence="1">
    <location>
        <begin position="255"/>
        <end position="265"/>
    </location>
</feature>
<feature type="compositionally biased region" description="Basic and acidic residues" evidence="1">
    <location>
        <begin position="409"/>
        <end position="418"/>
    </location>
</feature>
<feature type="compositionally biased region" description="Low complexity" evidence="1">
    <location>
        <begin position="367"/>
        <end position="383"/>
    </location>
</feature>
<organism evidence="2 3">
    <name type="scientific">Haematococcus lacustris</name>
    <name type="common">Green alga</name>
    <name type="synonym">Haematococcus pluvialis</name>
    <dbReference type="NCBI Taxonomy" id="44745"/>
    <lineage>
        <taxon>Eukaryota</taxon>
        <taxon>Viridiplantae</taxon>
        <taxon>Chlorophyta</taxon>
        <taxon>core chlorophytes</taxon>
        <taxon>Chlorophyceae</taxon>
        <taxon>CS clade</taxon>
        <taxon>Chlamydomonadales</taxon>
        <taxon>Haematococcaceae</taxon>
        <taxon>Haematococcus</taxon>
    </lineage>
</organism>
<feature type="region of interest" description="Disordered" evidence="1">
    <location>
        <begin position="248"/>
        <end position="326"/>
    </location>
</feature>
<dbReference type="Proteomes" id="UP000485058">
    <property type="component" value="Unassembled WGS sequence"/>
</dbReference>
<gene>
    <name evidence="2" type="ORF">HaLaN_00299</name>
</gene>
<proteinExistence type="predicted"/>
<reference evidence="2 3" key="1">
    <citation type="submission" date="2020-02" db="EMBL/GenBank/DDBJ databases">
        <title>Draft genome sequence of Haematococcus lacustris strain NIES-144.</title>
        <authorList>
            <person name="Morimoto D."/>
            <person name="Nakagawa S."/>
            <person name="Yoshida T."/>
            <person name="Sawayama S."/>
        </authorList>
    </citation>
    <scope>NUCLEOTIDE SEQUENCE [LARGE SCALE GENOMIC DNA]</scope>
    <source>
        <strain evidence="2 3">NIES-144</strain>
    </source>
</reference>
<evidence type="ECO:0000313" key="3">
    <source>
        <dbReference type="Proteomes" id="UP000485058"/>
    </source>
</evidence>